<sequence>MTVGWFGSLDHRRLIKPDEGRYAEIAREMAASGDWITPRLNGIKYFEKPPLQYWATAAAFKAFGEHDWTARIWPAITSFLGILLAGFTARRLFGPTAGWFAAAALASSFFYLVIGHFNTLDMGLCFFLQFAFSSFLLAQRGGASVEECRKWMLLAWAGAAFAVLSKGLISLVLPGATLVLYSLLTRDFSAWRKLHPLSGLALFLAIAAPWHVLASLHNPEFAHFYFIHEHFERFLTKVHGRVEPWWYFVPVLFAAALPWSTLACHATVAQWNDPGDRGRALRFLAIWCGFTLLFFSASGSKLPSYILPILPAFALIVGGFLTRVTAMAMAIHATPTVLLAAAALALAPRVSGRADAETPLALLQAYERILVGAASIWLLSGLIAVWLARRKRIREAALSLAIGSFAMGMLAMLGHENLSPSNSAWHIARQVKPMLAPDTPFYAVRYFEHTLPYYLQHTLTLVDYRDEMDFGLNQEPHLGVPTVAQFELRWRADADAFAVMTEDMRQQLESRGLPMQIVARDTRRVIIRKPRP</sequence>
<evidence type="ECO:0000256" key="3">
    <source>
        <dbReference type="ARBA" id="ARBA00022676"/>
    </source>
</evidence>
<protein>
    <submittedName>
        <fullName evidence="11">Glycosyltransferase family 39 protein</fullName>
    </submittedName>
</protein>
<evidence type="ECO:0000259" key="10">
    <source>
        <dbReference type="Pfam" id="PF18583"/>
    </source>
</evidence>
<evidence type="ECO:0000256" key="1">
    <source>
        <dbReference type="ARBA" id="ARBA00004651"/>
    </source>
</evidence>
<feature type="transmembrane region" description="Helical" evidence="8">
    <location>
        <begin position="196"/>
        <end position="216"/>
    </location>
</feature>
<evidence type="ECO:0000313" key="12">
    <source>
        <dbReference type="Proteomes" id="UP000807785"/>
    </source>
</evidence>
<feature type="domain" description="ArnT-like N-terminal" evidence="9">
    <location>
        <begin position="21"/>
        <end position="224"/>
    </location>
</feature>
<keyword evidence="6 8" id="KW-1133">Transmembrane helix</keyword>
<feature type="transmembrane region" description="Helical" evidence="8">
    <location>
        <begin position="245"/>
        <end position="268"/>
    </location>
</feature>
<proteinExistence type="predicted"/>
<dbReference type="GO" id="GO:0006493">
    <property type="term" value="P:protein O-linked glycosylation"/>
    <property type="evidence" value="ECO:0007669"/>
    <property type="project" value="InterPro"/>
</dbReference>
<gene>
    <name evidence="11" type="ORF">IPH26_19150</name>
</gene>
<dbReference type="InterPro" id="IPR003342">
    <property type="entry name" value="ArnT-like_N"/>
</dbReference>
<evidence type="ECO:0000256" key="2">
    <source>
        <dbReference type="ARBA" id="ARBA00022475"/>
    </source>
</evidence>
<dbReference type="InterPro" id="IPR040845">
    <property type="entry name" value="Arnt_C"/>
</dbReference>
<feature type="domain" description="Aminoarabinose transferase C-terminal" evidence="10">
    <location>
        <begin position="427"/>
        <end position="529"/>
    </location>
</feature>
<evidence type="ECO:0000259" key="9">
    <source>
        <dbReference type="Pfam" id="PF02366"/>
    </source>
</evidence>
<feature type="transmembrane region" description="Helical" evidence="8">
    <location>
        <begin position="329"/>
        <end position="349"/>
    </location>
</feature>
<dbReference type="GO" id="GO:0000030">
    <property type="term" value="F:mannosyltransferase activity"/>
    <property type="evidence" value="ECO:0007669"/>
    <property type="project" value="InterPro"/>
</dbReference>
<keyword evidence="5 8" id="KW-0812">Transmembrane</keyword>
<evidence type="ECO:0000256" key="7">
    <source>
        <dbReference type="ARBA" id="ARBA00023136"/>
    </source>
</evidence>
<evidence type="ECO:0000256" key="4">
    <source>
        <dbReference type="ARBA" id="ARBA00022679"/>
    </source>
</evidence>
<evidence type="ECO:0000256" key="8">
    <source>
        <dbReference type="SAM" id="Phobius"/>
    </source>
</evidence>
<feature type="transmembrane region" description="Helical" evidence="8">
    <location>
        <begin position="96"/>
        <end position="114"/>
    </location>
</feature>
<dbReference type="PANTHER" id="PTHR33908">
    <property type="entry name" value="MANNOSYLTRANSFERASE YKCB-RELATED"/>
    <property type="match status" value="1"/>
</dbReference>
<keyword evidence="4" id="KW-0808">Transferase</keyword>
<dbReference type="AlphaFoldDB" id="A0A9D7E6B2"/>
<feature type="transmembrane region" description="Helical" evidence="8">
    <location>
        <begin position="72"/>
        <end position="90"/>
    </location>
</feature>
<feature type="transmembrane region" description="Helical" evidence="8">
    <location>
        <begin position="151"/>
        <end position="184"/>
    </location>
</feature>
<feature type="transmembrane region" description="Helical" evidence="8">
    <location>
        <begin position="305"/>
        <end position="322"/>
    </location>
</feature>
<name>A0A9D7E6B2_9PROT</name>
<dbReference type="EMBL" id="JADJEV010000005">
    <property type="protein sequence ID" value="MBK6974954.1"/>
    <property type="molecule type" value="Genomic_DNA"/>
</dbReference>
<organism evidence="11 12">
    <name type="scientific">Candidatus Methylophosphatis roskildensis</name>
    <dbReference type="NCBI Taxonomy" id="2899263"/>
    <lineage>
        <taxon>Bacteria</taxon>
        <taxon>Pseudomonadati</taxon>
        <taxon>Pseudomonadota</taxon>
        <taxon>Betaproteobacteria</taxon>
        <taxon>Nitrosomonadales</taxon>
        <taxon>Sterolibacteriaceae</taxon>
        <taxon>Candidatus Methylophosphatis</taxon>
    </lineage>
</organism>
<keyword evidence="7 8" id="KW-0472">Membrane</keyword>
<dbReference type="GO" id="GO:0016763">
    <property type="term" value="F:pentosyltransferase activity"/>
    <property type="evidence" value="ECO:0007669"/>
    <property type="project" value="TreeGrafter"/>
</dbReference>
<evidence type="ECO:0000256" key="5">
    <source>
        <dbReference type="ARBA" id="ARBA00022692"/>
    </source>
</evidence>
<keyword evidence="2" id="KW-1003">Cell membrane</keyword>
<evidence type="ECO:0000256" key="6">
    <source>
        <dbReference type="ARBA" id="ARBA00022989"/>
    </source>
</evidence>
<evidence type="ECO:0000313" key="11">
    <source>
        <dbReference type="EMBL" id="MBK6974954.1"/>
    </source>
</evidence>
<dbReference type="Proteomes" id="UP000807785">
    <property type="component" value="Unassembled WGS sequence"/>
</dbReference>
<accession>A0A9D7E6B2</accession>
<dbReference type="GO" id="GO:0009103">
    <property type="term" value="P:lipopolysaccharide biosynthetic process"/>
    <property type="evidence" value="ECO:0007669"/>
    <property type="project" value="UniProtKB-ARBA"/>
</dbReference>
<dbReference type="GO" id="GO:0010041">
    <property type="term" value="P:response to iron(III) ion"/>
    <property type="evidence" value="ECO:0007669"/>
    <property type="project" value="TreeGrafter"/>
</dbReference>
<feature type="transmembrane region" description="Helical" evidence="8">
    <location>
        <begin position="280"/>
        <end position="299"/>
    </location>
</feature>
<comment type="caution">
    <text evidence="11">The sequence shown here is derived from an EMBL/GenBank/DDBJ whole genome shotgun (WGS) entry which is preliminary data.</text>
</comment>
<feature type="transmembrane region" description="Helical" evidence="8">
    <location>
        <begin position="369"/>
        <end position="389"/>
    </location>
</feature>
<dbReference type="InterPro" id="IPR050297">
    <property type="entry name" value="LipidA_mod_glycosyltrf_83"/>
</dbReference>
<dbReference type="Pfam" id="PF02366">
    <property type="entry name" value="PMT"/>
    <property type="match status" value="1"/>
</dbReference>
<comment type="subcellular location">
    <subcellularLocation>
        <location evidence="1">Cell membrane</location>
        <topology evidence="1">Multi-pass membrane protein</topology>
    </subcellularLocation>
</comment>
<dbReference type="Pfam" id="PF18583">
    <property type="entry name" value="Arnt_C"/>
    <property type="match status" value="1"/>
</dbReference>
<keyword evidence="3" id="KW-0328">Glycosyltransferase</keyword>
<reference evidence="11" key="1">
    <citation type="submission" date="2020-10" db="EMBL/GenBank/DDBJ databases">
        <title>Connecting structure to function with the recovery of over 1000 high-quality activated sludge metagenome-assembled genomes encoding full-length rRNA genes using long-read sequencing.</title>
        <authorList>
            <person name="Singleton C.M."/>
            <person name="Petriglieri F."/>
            <person name="Kristensen J.M."/>
            <person name="Kirkegaard R.H."/>
            <person name="Michaelsen T.Y."/>
            <person name="Andersen M.H."/>
            <person name="Karst S.M."/>
            <person name="Dueholm M.S."/>
            <person name="Nielsen P.H."/>
            <person name="Albertsen M."/>
        </authorList>
    </citation>
    <scope>NUCLEOTIDE SEQUENCE</scope>
    <source>
        <strain evidence="11">Bjer_18-Q3-R1-45_BAT3C.347</strain>
    </source>
</reference>
<dbReference type="GO" id="GO:0005886">
    <property type="term" value="C:plasma membrane"/>
    <property type="evidence" value="ECO:0007669"/>
    <property type="project" value="UniProtKB-SubCell"/>
</dbReference>
<dbReference type="PANTHER" id="PTHR33908:SF3">
    <property type="entry name" value="UNDECAPRENYL PHOSPHATE-ALPHA-4-AMINO-4-DEOXY-L-ARABINOSE ARABINOSYL TRANSFERASE"/>
    <property type="match status" value="1"/>
</dbReference>